<name>A0A264W014_9BACL</name>
<proteinExistence type="predicted"/>
<gene>
    <name evidence="3" type="ORF">CF394_14500</name>
</gene>
<dbReference type="Proteomes" id="UP000217065">
    <property type="component" value="Unassembled WGS sequence"/>
</dbReference>
<evidence type="ECO:0000256" key="2">
    <source>
        <dbReference type="SAM" id="Phobius"/>
    </source>
</evidence>
<sequence length="283" mass="32071">MEKWEQELKQFKTEHQQDLEEVWRSLDQVLVKEQRRKRRKQVMKRFTLAGAALIALLIGATLFLTMNGNDTEQAVETPEVTTPEPSPTPPSSNASEEEELTEGEPGYTEQELTKLNDSYPEEQEVPLEIEGMTEQIQMVRVVPGNFGYVFYADDERYEIAFDETTTSVKARDQIGGDYPEVGFQVEMIPDKKPTEVASEQVALLEQDFPGATIEAEPVTEPVVGYKLHVREGDAPSSEVRTVYILDKQHEESTIVITQTVFLEAQEGHGARFHSMLKTFTVLD</sequence>
<dbReference type="OrthoDB" id="2871129at2"/>
<comment type="caution">
    <text evidence="3">The sequence shown here is derived from an EMBL/GenBank/DDBJ whole genome shotgun (WGS) entry which is preliminary data.</text>
</comment>
<dbReference type="EMBL" id="NOKQ01000342">
    <property type="protein sequence ID" value="OZS76895.1"/>
    <property type="molecule type" value="Genomic_DNA"/>
</dbReference>
<protein>
    <recommendedName>
        <fullName evidence="5">DUF4367 domain-containing protein</fullName>
    </recommendedName>
</protein>
<accession>A0A264W014</accession>
<organism evidence="3 4">
    <name type="scientific">Tetzosporium hominis</name>
    <dbReference type="NCBI Taxonomy" id="2020506"/>
    <lineage>
        <taxon>Bacteria</taxon>
        <taxon>Bacillati</taxon>
        <taxon>Bacillota</taxon>
        <taxon>Bacilli</taxon>
        <taxon>Bacillales</taxon>
        <taxon>Caryophanaceae</taxon>
        <taxon>Tetzosporium</taxon>
    </lineage>
</organism>
<evidence type="ECO:0000313" key="4">
    <source>
        <dbReference type="Proteomes" id="UP000217065"/>
    </source>
</evidence>
<dbReference type="AlphaFoldDB" id="A0A264W014"/>
<dbReference type="RefSeq" id="WP_094944569.1">
    <property type="nucleotide sequence ID" value="NZ_NOKQ01000342.1"/>
</dbReference>
<evidence type="ECO:0008006" key="5">
    <source>
        <dbReference type="Google" id="ProtNLM"/>
    </source>
</evidence>
<feature type="transmembrane region" description="Helical" evidence="2">
    <location>
        <begin position="46"/>
        <end position="66"/>
    </location>
</feature>
<keyword evidence="2" id="KW-0812">Transmembrane</keyword>
<evidence type="ECO:0000313" key="3">
    <source>
        <dbReference type="EMBL" id="OZS76895.1"/>
    </source>
</evidence>
<keyword evidence="4" id="KW-1185">Reference proteome</keyword>
<reference evidence="3 4" key="1">
    <citation type="submission" date="2017-07" db="EMBL/GenBank/DDBJ databases">
        <title>Tetzosporium hominis gen.nov. sp.nov.</title>
        <authorList>
            <person name="Tetz G."/>
            <person name="Tetz V."/>
        </authorList>
    </citation>
    <scope>NUCLEOTIDE SEQUENCE [LARGE SCALE GENOMIC DNA]</scope>
    <source>
        <strain evidence="3 4">VT-49</strain>
    </source>
</reference>
<keyword evidence="2" id="KW-0472">Membrane</keyword>
<feature type="region of interest" description="Disordered" evidence="1">
    <location>
        <begin position="74"/>
        <end position="109"/>
    </location>
</feature>
<evidence type="ECO:0000256" key="1">
    <source>
        <dbReference type="SAM" id="MobiDB-lite"/>
    </source>
</evidence>
<keyword evidence="2" id="KW-1133">Transmembrane helix</keyword>